<evidence type="ECO:0000313" key="4">
    <source>
        <dbReference type="Proteomes" id="UP000053259"/>
    </source>
</evidence>
<keyword evidence="2" id="KW-0732">Signal</keyword>
<dbReference type="HOGENOM" id="CLU_052556_0_0_1"/>
<feature type="compositionally biased region" description="Low complexity" evidence="1">
    <location>
        <begin position="396"/>
        <end position="413"/>
    </location>
</feature>
<feature type="compositionally biased region" description="Low complexity" evidence="1">
    <location>
        <begin position="25"/>
        <end position="55"/>
    </location>
</feature>
<gene>
    <name evidence="3" type="ORF">PV09_00696</name>
</gene>
<dbReference type="EMBL" id="KN847530">
    <property type="protein sequence ID" value="KIW08758.1"/>
    <property type="molecule type" value="Genomic_DNA"/>
</dbReference>
<evidence type="ECO:0000313" key="3">
    <source>
        <dbReference type="EMBL" id="KIW08758.1"/>
    </source>
</evidence>
<feature type="chain" id="PRO_5002238550" evidence="2">
    <location>
        <begin position="19"/>
        <end position="429"/>
    </location>
</feature>
<keyword evidence="4" id="KW-1185">Reference proteome</keyword>
<dbReference type="VEuPathDB" id="FungiDB:PV09_00696"/>
<dbReference type="Proteomes" id="UP000053259">
    <property type="component" value="Unassembled WGS sequence"/>
</dbReference>
<evidence type="ECO:0000256" key="2">
    <source>
        <dbReference type="SAM" id="SignalP"/>
    </source>
</evidence>
<feature type="compositionally biased region" description="Low complexity" evidence="1">
    <location>
        <begin position="368"/>
        <end position="388"/>
    </location>
</feature>
<organism evidence="3 4">
    <name type="scientific">Verruconis gallopava</name>
    <dbReference type="NCBI Taxonomy" id="253628"/>
    <lineage>
        <taxon>Eukaryota</taxon>
        <taxon>Fungi</taxon>
        <taxon>Dikarya</taxon>
        <taxon>Ascomycota</taxon>
        <taxon>Pezizomycotina</taxon>
        <taxon>Dothideomycetes</taxon>
        <taxon>Pleosporomycetidae</taxon>
        <taxon>Venturiales</taxon>
        <taxon>Sympoventuriaceae</taxon>
        <taxon>Verruconis</taxon>
    </lineage>
</organism>
<proteinExistence type="predicted"/>
<sequence length="429" mass="41178">MRFSVILVPILAASGVAAARQGQGQGQATSGKAGANGASGNSGKGTNSGSTTGTGATTGSGATTGAGNSTAQAGGNGATGGTVQTSQQGTPVNQLGINGGQAGGALNAGATGSNGPNGLPQLANPQANFNAATNTGTFGPFTPVSSALAIATGAPTSVDASTAQALQAAADNWSFDTAQVSNFLNTGKSLTGQQFNQGANIAYNAEVDELTHKAILDSVIGNDPDVSIANQTLTNGVFQSVVNNLQIMADQGANTQQLIDFISNVRCTQILPSIDTYMAVAARVIGSGATLRTAIRPDTCPGIVAAAPNSAFPGNIQVVNVRSNADRSTAFAPAANPNQGKVTNPIGGTAAAGGSTTSGSTTGGTGTNTGASTTASQATTASGASAAGGKTGKGTTGASSASGKGNAGASSAGGKTGGGRNRRALPFLA</sequence>
<feature type="region of interest" description="Disordered" evidence="1">
    <location>
        <begin position="25"/>
        <end position="131"/>
    </location>
</feature>
<evidence type="ECO:0000256" key="1">
    <source>
        <dbReference type="SAM" id="MobiDB-lite"/>
    </source>
</evidence>
<dbReference type="STRING" id="253628.A0A0D2APY5"/>
<feature type="compositionally biased region" description="Low complexity" evidence="1">
    <location>
        <begin position="81"/>
        <end position="96"/>
    </location>
</feature>
<feature type="compositionally biased region" description="Low complexity" evidence="1">
    <location>
        <begin position="347"/>
        <end position="360"/>
    </location>
</feature>
<accession>A0A0D2APY5</accession>
<feature type="compositionally biased region" description="Low complexity" evidence="1">
    <location>
        <begin position="104"/>
        <end position="114"/>
    </location>
</feature>
<name>A0A0D2APY5_9PEZI</name>
<dbReference type="InParanoid" id="A0A0D2APY5"/>
<dbReference type="GeneID" id="27308669"/>
<dbReference type="OrthoDB" id="2117996at2759"/>
<dbReference type="RefSeq" id="XP_016218627.1">
    <property type="nucleotide sequence ID" value="XM_016353474.1"/>
</dbReference>
<reference evidence="3 4" key="1">
    <citation type="submission" date="2015-01" db="EMBL/GenBank/DDBJ databases">
        <title>The Genome Sequence of Ochroconis gallopava CBS43764.</title>
        <authorList>
            <consortium name="The Broad Institute Genomics Platform"/>
            <person name="Cuomo C."/>
            <person name="de Hoog S."/>
            <person name="Gorbushina A."/>
            <person name="Stielow B."/>
            <person name="Teixiera M."/>
            <person name="Abouelleil A."/>
            <person name="Chapman S.B."/>
            <person name="Priest M."/>
            <person name="Young S.K."/>
            <person name="Wortman J."/>
            <person name="Nusbaum C."/>
            <person name="Birren B."/>
        </authorList>
    </citation>
    <scope>NUCLEOTIDE SEQUENCE [LARGE SCALE GENOMIC DNA]</scope>
    <source>
        <strain evidence="3 4">CBS 43764</strain>
    </source>
</reference>
<feature type="signal peptide" evidence="2">
    <location>
        <begin position="1"/>
        <end position="18"/>
    </location>
</feature>
<dbReference type="AlphaFoldDB" id="A0A0D2APY5"/>
<feature type="region of interest" description="Disordered" evidence="1">
    <location>
        <begin position="330"/>
        <end position="429"/>
    </location>
</feature>
<protein>
    <submittedName>
        <fullName evidence="3">Uncharacterized protein</fullName>
    </submittedName>
</protein>